<dbReference type="AlphaFoldDB" id="A0A8T0MTI0"/>
<evidence type="ECO:0000313" key="2">
    <source>
        <dbReference type="EMBL" id="KAG2538344.1"/>
    </source>
</evidence>
<feature type="compositionally biased region" description="Polar residues" evidence="1">
    <location>
        <begin position="82"/>
        <end position="97"/>
    </location>
</feature>
<gene>
    <name evidence="2" type="ORF">PVAP13_9NG408814</name>
</gene>
<proteinExistence type="predicted"/>
<reference evidence="2" key="1">
    <citation type="submission" date="2020-05" db="EMBL/GenBank/DDBJ databases">
        <title>WGS assembly of Panicum virgatum.</title>
        <authorList>
            <person name="Lovell J.T."/>
            <person name="Jenkins J."/>
            <person name="Shu S."/>
            <person name="Juenger T.E."/>
            <person name="Schmutz J."/>
        </authorList>
    </citation>
    <scope>NUCLEOTIDE SEQUENCE</scope>
    <source>
        <strain evidence="2">AP13</strain>
    </source>
</reference>
<name>A0A8T0MTI0_PANVG</name>
<feature type="region of interest" description="Disordered" evidence="1">
    <location>
        <begin position="52"/>
        <end position="129"/>
    </location>
</feature>
<keyword evidence="3" id="KW-1185">Reference proteome</keyword>
<comment type="caution">
    <text evidence="2">The sequence shown here is derived from an EMBL/GenBank/DDBJ whole genome shotgun (WGS) entry which is preliminary data.</text>
</comment>
<dbReference type="EMBL" id="CM029054">
    <property type="protein sequence ID" value="KAG2538344.1"/>
    <property type="molecule type" value="Genomic_DNA"/>
</dbReference>
<dbReference type="Proteomes" id="UP000823388">
    <property type="component" value="Chromosome 9N"/>
</dbReference>
<protein>
    <submittedName>
        <fullName evidence="2">Uncharacterized protein</fullName>
    </submittedName>
</protein>
<sequence>MLPLPPVPDNADMDKMERRMGKFMRKFVLQDSSSDRRMPPVACLAQRRHARELASAAAQEQKPPSTFAPPIRRVRRPPVQSEVATSFPTASCTCSTSLRRRPAAGPSPPSDCSSGHPPPALAALQASPRHDDATFVTAPDVERDAELILESMNDQQQEFEEEPPQFSSLPRDAGFRRWFFLGLTPSQLPVGMVRHTTVGWKSYISVCFCCKIYILALIKY</sequence>
<evidence type="ECO:0000256" key="1">
    <source>
        <dbReference type="SAM" id="MobiDB-lite"/>
    </source>
</evidence>
<organism evidence="2 3">
    <name type="scientific">Panicum virgatum</name>
    <name type="common">Blackwell switchgrass</name>
    <dbReference type="NCBI Taxonomy" id="38727"/>
    <lineage>
        <taxon>Eukaryota</taxon>
        <taxon>Viridiplantae</taxon>
        <taxon>Streptophyta</taxon>
        <taxon>Embryophyta</taxon>
        <taxon>Tracheophyta</taxon>
        <taxon>Spermatophyta</taxon>
        <taxon>Magnoliopsida</taxon>
        <taxon>Liliopsida</taxon>
        <taxon>Poales</taxon>
        <taxon>Poaceae</taxon>
        <taxon>PACMAD clade</taxon>
        <taxon>Panicoideae</taxon>
        <taxon>Panicodae</taxon>
        <taxon>Paniceae</taxon>
        <taxon>Panicinae</taxon>
        <taxon>Panicum</taxon>
        <taxon>Panicum sect. Hiantes</taxon>
    </lineage>
</organism>
<evidence type="ECO:0000313" key="3">
    <source>
        <dbReference type="Proteomes" id="UP000823388"/>
    </source>
</evidence>
<accession>A0A8T0MTI0</accession>